<reference evidence="1" key="1">
    <citation type="submission" date="2022-04" db="EMBL/GenBank/DDBJ databases">
        <title>Genome of the entomopathogenic fungus Entomophthora muscae.</title>
        <authorList>
            <person name="Elya C."/>
            <person name="Lovett B.R."/>
            <person name="Lee E."/>
            <person name="Macias A.M."/>
            <person name="Hajek A.E."/>
            <person name="De Bivort B.L."/>
            <person name="Kasson M.T."/>
            <person name="De Fine Licht H.H."/>
            <person name="Stajich J.E."/>
        </authorList>
    </citation>
    <scope>NUCLEOTIDE SEQUENCE</scope>
    <source>
        <strain evidence="1">Berkeley</strain>
    </source>
</reference>
<keyword evidence="2" id="KW-1185">Reference proteome</keyword>
<sequence length="243" mass="27984">MPEMANVPSSRQRGTRPEAALTQAESIQVPSSDSSIESPKDRSQVPFISQRCHLHSRKLDSNTAKGFYNETVQSFDILNDDLSLVVTGYMEHNLGLILYKIFGFLTLGIGFLLGRWFPRLPIRIGARVTSLANASFVVVVNQHNQFTKVPIETRPFEGSFAQLFSEKPEYTEIKNSYSQLNSIRLFQYRFLTFVMNPETGLFHQMSNWQDNRWAKISGWHQGLGERDLKERKVFFPSQCYRYS</sequence>
<evidence type="ECO:0000313" key="1">
    <source>
        <dbReference type="EMBL" id="KAJ9054765.1"/>
    </source>
</evidence>
<comment type="caution">
    <text evidence="1">The sequence shown here is derived from an EMBL/GenBank/DDBJ whole genome shotgun (WGS) entry which is preliminary data.</text>
</comment>
<dbReference type="Proteomes" id="UP001165960">
    <property type="component" value="Unassembled WGS sequence"/>
</dbReference>
<proteinExistence type="predicted"/>
<name>A0ACC2RXG8_9FUNG</name>
<organism evidence="1 2">
    <name type="scientific">Entomophthora muscae</name>
    <dbReference type="NCBI Taxonomy" id="34485"/>
    <lineage>
        <taxon>Eukaryota</taxon>
        <taxon>Fungi</taxon>
        <taxon>Fungi incertae sedis</taxon>
        <taxon>Zoopagomycota</taxon>
        <taxon>Entomophthoromycotina</taxon>
        <taxon>Entomophthoromycetes</taxon>
        <taxon>Entomophthorales</taxon>
        <taxon>Entomophthoraceae</taxon>
        <taxon>Entomophthora</taxon>
    </lineage>
</organism>
<dbReference type="EMBL" id="QTSX02006426">
    <property type="protein sequence ID" value="KAJ9054765.1"/>
    <property type="molecule type" value="Genomic_DNA"/>
</dbReference>
<protein>
    <submittedName>
        <fullName evidence="1">Uncharacterized protein</fullName>
    </submittedName>
</protein>
<gene>
    <name evidence="1" type="ORF">DSO57_1010852</name>
</gene>
<accession>A0ACC2RXG8</accession>
<evidence type="ECO:0000313" key="2">
    <source>
        <dbReference type="Proteomes" id="UP001165960"/>
    </source>
</evidence>